<feature type="region of interest" description="Disordered" evidence="1">
    <location>
        <begin position="1"/>
        <end position="21"/>
    </location>
</feature>
<sequence length="75" mass="8496">MTERARDGDDGARRCELETGDHGGELETMMMATMFRLIERDAKKVVVMSVTAPGREKGEGCRVVTFERWRFGGDR</sequence>
<gene>
    <name evidence="2" type="ORF">F2Q69_00057299</name>
</gene>
<protein>
    <submittedName>
        <fullName evidence="2">Uncharacterized protein</fullName>
    </submittedName>
</protein>
<dbReference type="AlphaFoldDB" id="A0A8S9MWX5"/>
<organism evidence="2 3">
    <name type="scientific">Brassica cretica</name>
    <name type="common">Mustard</name>
    <dbReference type="NCBI Taxonomy" id="69181"/>
    <lineage>
        <taxon>Eukaryota</taxon>
        <taxon>Viridiplantae</taxon>
        <taxon>Streptophyta</taxon>
        <taxon>Embryophyta</taxon>
        <taxon>Tracheophyta</taxon>
        <taxon>Spermatophyta</taxon>
        <taxon>Magnoliopsida</taxon>
        <taxon>eudicotyledons</taxon>
        <taxon>Gunneridae</taxon>
        <taxon>Pentapetalae</taxon>
        <taxon>rosids</taxon>
        <taxon>malvids</taxon>
        <taxon>Brassicales</taxon>
        <taxon>Brassicaceae</taxon>
        <taxon>Brassiceae</taxon>
        <taxon>Brassica</taxon>
    </lineage>
</organism>
<dbReference type="EMBL" id="QGKX02002183">
    <property type="protein sequence ID" value="KAF3487393.1"/>
    <property type="molecule type" value="Genomic_DNA"/>
</dbReference>
<accession>A0A8S9MWX5</accession>
<evidence type="ECO:0000313" key="3">
    <source>
        <dbReference type="Proteomes" id="UP000712600"/>
    </source>
</evidence>
<evidence type="ECO:0000313" key="2">
    <source>
        <dbReference type="EMBL" id="KAF3487393.1"/>
    </source>
</evidence>
<dbReference type="Proteomes" id="UP000712600">
    <property type="component" value="Unassembled WGS sequence"/>
</dbReference>
<reference evidence="2" key="1">
    <citation type="submission" date="2019-12" db="EMBL/GenBank/DDBJ databases">
        <title>Genome sequencing and annotation of Brassica cretica.</title>
        <authorList>
            <person name="Studholme D.J."/>
            <person name="Sarris P."/>
        </authorList>
    </citation>
    <scope>NUCLEOTIDE SEQUENCE</scope>
    <source>
        <strain evidence="2">PFS-109/04</strain>
        <tissue evidence="2">Leaf</tissue>
    </source>
</reference>
<comment type="caution">
    <text evidence="2">The sequence shown here is derived from an EMBL/GenBank/DDBJ whole genome shotgun (WGS) entry which is preliminary data.</text>
</comment>
<proteinExistence type="predicted"/>
<name>A0A8S9MWX5_BRACR</name>
<evidence type="ECO:0000256" key="1">
    <source>
        <dbReference type="SAM" id="MobiDB-lite"/>
    </source>
</evidence>